<dbReference type="EMBL" id="HBGW01027722">
    <property type="protein sequence ID" value="CAD9546760.1"/>
    <property type="molecule type" value="Transcribed_RNA"/>
</dbReference>
<sequence>MLARRVEWFFGVCNCTTCESTPAVDQQTQISLAEDWGGHLLRHPPGHDSLDITFTPRQFGHEDGSAGADAAPLSHRQRGIKDGLQLPSLQNYPVPPNAAPGDTEVDRARKLLHIYQEVAIDLHTGVYLTQLTADRDYSDIHCQLMEDLTTLKLDQNTGRIIEFPLVNVSKVYRIVKCDDKFFPPGSFMPHTIDGKTDHIVVVEFLRRKLAFVYKEAQVAQRFMIAMELLIRRAQQKQALRSLTPTFPPRQADQGQCPTPKQVYEAMSRAQPGDSRAASEAGSGGRYTNLDRSL</sequence>
<proteinExistence type="predicted"/>
<evidence type="ECO:0000313" key="2">
    <source>
        <dbReference type="EMBL" id="CAD9546760.1"/>
    </source>
</evidence>
<name>A0A6U6L4G3_9DINO</name>
<evidence type="ECO:0000256" key="1">
    <source>
        <dbReference type="SAM" id="MobiDB-lite"/>
    </source>
</evidence>
<dbReference type="AlphaFoldDB" id="A0A6U6L4G3"/>
<protein>
    <submittedName>
        <fullName evidence="2">Uncharacterized protein</fullName>
    </submittedName>
</protein>
<feature type="region of interest" description="Disordered" evidence="1">
    <location>
        <begin position="244"/>
        <end position="293"/>
    </location>
</feature>
<organism evidence="2">
    <name type="scientific">Zooxanthella nutricula</name>
    <dbReference type="NCBI Taxonomy" id="1333877"/>
    <lineage>
        <taxon>Eukaryota</taxon>
        <taxon>Sar</taxon>
        <taxon>Alveolata</taxon>
        <taxon>Dinophyceae</taxon>
        <taxon>Peridiniales</taxon>
        <taxon>Peridiniales incertae sedis</taxon>
        <taxon>Zooxanthella</taxon>
    </lineage>
</organism>
<accession>A0A6U6L4G3</accession>
<reference evidence="2" key="1">
    <citation type="submission" date="2021-01" db="EMBL/GenBank/DDBJ databases">
        <authorList>
            <person name="Corre E."/>
            <person name="Pelletier E."/>
            <person name="Niang G."/>
            <person name="Scheremetjew M."/>
            <person name="Finn R."/>
            <person name="Kale V."/>
            <person name="Holt S."/>
            <person name="Cochrane G."/>
            <person name="Meng A."/>
            <person name="Brown T."/>
            <person name="Cohen L."/>
        </authorList>
    </citation>
    <scope>NUCLEOTIDE SEQUENCE</scope>
    <source>
        <strain evidence="2">RCC3387</strain>
    </source>
</reference>
<gene>
    <name evidence="2" type="ORF">BRAN1462_LOCUS17659</name>
</gene>